<protein>
    <submittedName>
        <fullName evidence="2">Uncharacterized protein</fullName>
    </submittedName>
</protein>
<sequence>MELLNLFANCFGSIEHGYYPFDAHEKPCTSSAVRSAHEISDVVVELLRTAEKNDAMLRCQIKDAVGGQGWTERIAHAIVTGLEALIKQGRQTIGPFLEEFIDKAEEATIFNFDFPHEHPYLTAGFATIVAVGVLVLVAPWVVEALGFAELGPVAAWWQSTYAGFVPKGSLFSFFQRLGMVWGRS</sequence>
<evidence type="ECO:0000256" key="1">
    <source>
        <dbReference type="SAM" id="Phobius"/>
    </source>
</evidence>
<evidence type="ECO:0000313" key="2">
    <source>
        <dbReference type="EMBL" id="ELQ41616.1"/>
    </source>
</evidence>
<feature type="transmembrane region" description="Helical" evidence="1">
    <location>
        <begin position="120"/>
        <end position="142"/>
    </location>
</feature>
<dbReference type="InterPro" id="IPR038213">
    <property type="entry name" value="IFI6/IFI27-like_sf"/>
</dbReference>
<dbReference type="Gene3D" id="6.10.110.10">
    <property type="match status" value="1"/>
</dbReference>
<keyword evidence="1" id="KW-1133">Transmembrane helix</keyword>
<keyword evidence="1" id="KW-0472">Membrane</keyword>
<gene>
    <name evidence="2" type="ORF">OOU_Y34scaffold00264g1</name>
</gene>
<dbReference type="Proteomes" id="UP000011086">
    <property type="component" value="Unassembled WGS sequence"/>
</dbReference>
<dbReference type="AlphaFoldDB" id="A0AA97P3W6"/>
<reference evidence="2" key="1">
    <citation type="journal article" date="2012" name="PLoS Genet.">
        <title>Comparative analysis of the genomes of two field isolates of the rice blast fungus Magnaporthe oryzae.</title>
        <authorList>
            <person name="Xue M."/>
            <person name="Yang J."/>
            <person name="Li Z."/>
            <person name="Hu S."/>
            <person name="Yao N."/>
            <person name="Dean R.A."/>
            <person name="Zhao W."/>
            <person name="Shen M."/>
            <person name="Zhang H."/>
            <person name="Li C."/>
            <person name="Liu L."/>
            <person name="Cao L."/>
            <person name="Xu X."/>
            <person name="Xing Y."/>
            <person name="Hsiang T."/>
            <person name="Zhang Z."/>
            <person name="Xu J.R."/>
            <person name="Peng Y.L."/>
        </authorList>
    </citation>
    <scope>NUCLEOTIDE SEQUENCE</scope>
    <source>
        <strain evidence="2">Y34</strain>
    </source>
</reference>
<accession>A0AA97P3W6</accession>
<feature type="transmembrane region" description="Helical" evidence="1">
    <location>
        <begin position="154"/>
        <end position="174"/>
    </location>
</feature>
<organism evidence="2">
    <name type="scientific">Pyricularia oryzae (strain Y34)</name>
    <name type="common">Rice blast fungus</name>
    <name type="synonym">Magnaporthe oryzae</name>
    <dbReference type="NCBI Taxonomy" id="1143189"/>
    <lineage>
        <taxon>Eukaryota</taxon>
        <taxon>Fungi</taxon>
        <taxon>Dikarya</taxon>
        <taxon>Ascomycota</taxon>
        <taxon>Pezizomycotina</taxon>
        <taxon>Sordariomycetes</taxon>
        <taxon>Sordariomycetidae</taxon>
        <taxon>Magnaporthales</taxon>
        <taxon>Pyriculariaceae</taxon>
        <taxon>Pyricularia</taxon>
    </lineage>
</organism>
<proteinExistence type="predicted"/>
<name>A0AA97P3W6_PYRO3</name>
<keyword evidence="1" id="KW-0812">Transmembrane</keyword>
<dbReference type="EMBL" id="JH793170">
    <property type="protein sequence ID" value="ELQ41616.1"/>
    <property type="molecule type" value="Genomic_DNA"/>
</dbReference>